<name>A0A8H3N1R0_9EURO</name>
<reference evidence="1 2" key="1">
    <citation type="submission" date="2020-01" db="EMBL/GenBank/DDBJ databases">
        <title>Draft genome sequence of Aspergillus udagawae IFM 46972.</title>
        <authorList>
            <person name="Takahashi H."/>
            <person name="Yaguchi T."/>
        </authorList>
    </citation>
    <scope>NUCLEOTIDE SEQUENCE [LARGE SCALE GENOMIC DNA]</scope>
    <source>
        <strain evidence="1 2">IFM 46972</strain>
    </source>
</reference>
<dbReference type="EMBL" id="BLKC01000002">
    <property type="protein sequence ID" value="GFF22624.1"/>
    <property type="molecule type" value="Genomic_DNA"/>
</dbReference>
<evidence type="ECO:0000313" key="2">
    <source>
        <dbReference type="Proteomes" id="UP000465221"/>
    </source>
</evidence>
<comment type="caution">
    <text evidence="1">The sequence shown here is derived from an EMBL/GenBank/DDBJ whole genome shotgun (WGS) entry which is preliminary data.</text>
</comment>
<dbReference type="Proteomes" id="UP000465221">
    <property type="component" value="Unassembled WGS sequence"/>
</dbReference>
<proteinExistence type="predicted"/>
<dbReference type="AlphaFoldDB" id="A0A8H3N1R0"/>
<protein>
    <submittedName>
        <fullName evidence="1">Uncharacterized protein</fullName>
    </submittedName>
</protein>
<organism evidence="1 2">
    <name type="scientific">Aspergillus udagawae</name>
    <dbReference type="NCBI Taxonomy" id="91492"/>
    <lineage>
        <taxon>Eukaryota</taxon>
        <taxon>Fungi</taxon>
        <taxon>Dikarya</taxon>
        <taxon>Ascomycota</taxon>
        <taxon>Pezizomycotina</taxon>
        <taxon>Eurotiomycetes</taxon>
        <taxon>Eurotiomycetidae</taxon>
        <taxon>Eurotiales</taxon>
        <taxon>Aspergillaceae</taxon>
        <taxon>Aspergillus</taxon>
        <taxon>Aspergillus subgen. Fumigati</taxon>
    </lineage>
</organism>
<accession>A0A8H3N1R0</accession>
<gene>
    <name evidence="1" type="ORF">IFM46972_00384</name>
</gene>
<sequence length="180" mass="19090">MARFIFPSQRHISPPPPIPFPDGANALVPSPQAQHISHIYTAETNLLLRGTIDSDRVRTLVLCTVVYDGSGSGDLERAYQESGRNDNGSIIATAAAAAAAMMTRAAAARVGTRTGTGAAAATTAAASAPKRTWNRDAKRPRAVFDDSHAGPGSVVNFEEAHIDYASWIMMTARRRGAPFT</sequence>
<evidence type="ECO:0000313" key="1">
    <source>
        <dbReference type="EMBL" id="GFF22624.1"/>
    </source>
</evidence>